<feature type="compositionally biased region" description="Basic and acidic residues" evidence="1">
    <location>
        <begin position="158"/>
        <end position="174"/>
    </location>
</feature>
<dbReference type="InterPro" id="IPR015947">
    <property type="entry name" value="PUA-like_sf"/>
</dbReference>
<keyword evidence="4" id="KW-1185">Reference proteome</keyword>
<evidence type="ECO:0000256" key="1">
    <source>
        <dbReference type="SAM" id="MobiDB-lite"/>
    </source>
</evidence>
<protein>
    <recommendedName>
        <fullName evidence="2">HNH nuclease domain-containing protein</fullName>
    </recommendedName>
</protein>
<evidence type="ECO:0000313" key="4">
    <source>
        <dbReference type="Proteomes" id="UP001501035"/>
    </source>
</evidence>
<feature type="compositionally biased region" description="Basic and acidic residues" evidence="1">
    <location>
        <begin position="287"/>
        <end position="298"/>
    </location>
</feature>
<organism evidence="3 4">
    <name type="scientific">Gordonia defluvii</name>
    <dbReference type="NCBI Taxonomy" id="283718"/>
    <lineage>
        <taxon>Bacteria</taxon>
        <taxon>Bacillati</taxon>
        <taxon>Actinomycetota</taxon>
        <taxon>Actinomycetes</taxon>
        <taxon>Mycobacteriales</taxon>
        <taxon>Gordoniaceae</taxon>
        <taxon>Gordonia</taxon>
    </lineage>
</organism>
<sequence>MTSWILSIDKAYREHWDSAVEKGFWDLTKGRRGIRSGDYVYFWHSKHGLVGWVEATADQVDIDPLRMVPGPWSAEDKRKYVTRVEFVVRGQAEPVASWAQIKDHTGITVSPHLRPRIDDPAGEAYLLSLFGADPTDADPTDDDASDADPTDDDASDAEPYRAPDEDLCTHTERSIATRRGQQKFRRGLLDRYEGACAITGCTVESVLEAAHIDPFRGDDSHHLQNGLLLRADIHTLFDLYLLTIGDDYAVLVSPRLRNTEYENFNGTTLDLPADSSSHPNSGALQRHRTEFEKRHPPS</sequence>
<feature type="compositionally biased region" description="Acidic residues" evidence="1">
    <location>
        <begin position="135"/>
        <end position="156"/>
    </location>
</feature>
<dbReference type="SUPFAM" id="SSF88697">
    <property type="entry name" value="PUA domain-like"/>
    <property type="match status" value="1"/>
</dbReference>
<reference evidence="4" key="1">
    <citation type="journal article" date="2019" name="Int. J. Syst. Evol. Microbiol.">
        <title>The Global Catalogue of Microorganisms (GCM) 10K type strain sequencing project: providing services to taxonomists for standard genome sequencing and annotation.</title>
        <authorList>
            <consortium name="The Broad Institute Genomics Platform"/>
            <consortium name="The Broad Institute Genome Sequencing Center for Infectious Disease"/>
            <person name="Wu L."/>
            <person name="Ma J."/>
        </authorList>
    </citation>
    <scope>NUCLEOTIDE SEQUENCE [LARGE SCALE GENOMIC DNA]</scope>
    <source>
        <strain evidence="4">JCM 14234</strain>
    </source>
</reference>
<feature type="region of interest" description="Disordered" evidence="1">
    <location>
        <begin position="132"/>
        <end position="174"/>
    </location>
</feature>
<gene>
    <name evidence="3" type="ORF">GCM10010528_22770</name>
</gene>
<proteinExistence type="predicted"/>
<dbReference type="EMBL" id="BAAAVS010000041">
    <property type="protein sequence ID" value="GAA3042382.1"/>
    <property type="molecule type" value="Genomic_DNA"/>
</dbReference>
<feature type="compositionally biased region" description="Polar residues" evidence="1">
    <location>
        <begin position="267"/>
        <end position="283"/>
    </location>
</feature>
<dbReference type="Proteomes" id="UP001501035">
    <property type="component" value="Unassembled WGS sequence"/>
</dbReference>
<evidence type="ECO:0000313" key="3">
    <source>
        <dbReference type="EMBL" id="GAA3042382.1"/>
    </source>
</evidence>
<feature type="region of interest" description="Disordered" evidence="1">
    <location>
        <begin position="267"/>
        <end position="298"/>
    </location>
</feature>
<comment type="caution">
    <text evidence="3">The sequence shown here is derived from an EMBL/GenBank/DDBJ whole genome shotgun (WGS) entry which is preliminary data.</text>
</comment>
<feature type="domain" description="HNH nuclease" evidence="2">
    <location>
        <begin position="196"/>
        <end position="244"/>
    </location>
</feature>
<accession>A0ABP6LID1</accession>
<evidence type="ECO:0000259" key="2">
    <source>
        <dbReference type="Pfam" id="PF13391"/>
    </source>
</evidence>
<name>A0ABP6LID1_9ACTN</name>
<dbReference type="Pfam" id="PF13391">
    <property type="entry name" value="HNH_2"/>
    <property type="match status" value="1"/>
</dbReference>
<dbReference type="RefSeq" id="WP_344716753.1">
    <property type="nucleotide sequence ID" value="NZ_BAAAVS010000041.1"/>
</dbReference>
<dbReference type="InterPro" id="IPR003615">
    <property type="entry name" value="HNH_nuc"/>
</dbReference>